<sequence>MNKNKGILILCIILFLYGCNSNKNPVKVKGKTSRVTRSIDQHDSQNTLTTEEKNRFESLQYAMNTEIEAHEQTLKRRKTNPSEPLSELSAGIIKTYKRFIKWISDDSNIEKQRELSDAFKNVYNFLEQKREKLASKQHPDMKRYIQGAFYDIQDNEYKKKHQYDPNLYGGPKDKKYNRVREFFHSIRLNTVDIYYINNDTSNETILKKMKEELQNKESDTYKDSLALWTD</sequence>
<evidence type="ECO:0000313" key="1">
    <source>
        <dbReference type="EMBL" id="BAC22678.1"/>
    </source>
</evidence>
<gene>
    <name evidence="1" type="primary">ORFk</name>
</gene>
<organism evidence="1">
    <name type="scientific">Borrelia duttonii</name>
    <dbReference type="NCBI Taxonomy" id="40834"/>
    <lineage>
        <taxon>Bacteria</taxon>
        <taxon>Pseudomonadati</taxon>
        <taxon>Spirochaetota</taxon>
        <taxon>Spirochaetia</taxon>
        <taxon>Spirochaetales</taxon>
        <taxon>Borreliaceae</taxon>
        <taxon>Borrelia</taxon>
    </lineage>
</organism>
<geneLocation type="plasmid" evidence="1">
    <name>44-kb linear plasmid</name>
</geneLocation>
<dbReference type="AlphaFoldDB" id="Q8GRD6"/>
<accession>Q8GRD6</accession>
<protein>
    <recommendedName>
        <fullName evidence="2">Lipoprotein</fullName>
    </recommendedName>
</protein>
<name>Q8GRD6_9SPIR</name>
<dbReference type="PROSITE" id="PS51257">
    <property type="entry name" value="PROKAR_LIPOPROTEIN"/>
    <property type="match status" value="1"/>
</dbReference>
<evidence type="ECO:0008006" key="2">
    <source>
        <dbReference type="Google" id="ProtNLM"/>
    </source>
</evidence>
<reference evidence="1" key="1">
    <citation type="journal article" date="2002" name="Microbiol. Immunol.">
        <title>The 44-kb Linear Plasmid Molecule in the Relapsing Fever Agent Borrelia duttonii Strain Ly Serve as a Preservation of vmp Genes.</title>
        <authorList>
            <person name="Tabuchi N."/>
            <person name="Mitani H."/>
            <person name="Seino S."/>
            <person name="Fukunaga M."/>
        </authorList>
    </citation>
    <scope>NUCLEOTIDE SEQUENCE</scope>
    <source>
        <strain evidence="1">Ly</strain>
        <plasmid evidence="1">44-kb linear plasmid</plasmid>
    </source>
</reference>
<keyword evidence="1" id="KW-0614">Plasmid</keyword>
<dbReference type="EMBL" id="AB073701">
    <property type="protein sequence ID" value="BAC22678.1"/>
    <property type="molecule type" value="Genomic_DNA"/>
</dbReference>
<proteinExistence type="predicted"/>